<feature type="region of interest" description="Disordered" evidence="1">
    <location>
        <begin position="1"/>
        <end position="23"/>
    </location>
</feature>
<dbReference type="Proteomes" id="UP000004849">
    <property type="component" value="Unassembled WGS sequence"/>
</dbReference>
<feature type="region of interest" description="Disordered" evidence="1">
    <location>
        <begin position="64"/>
        <end position="95"/>
    </location>
</feature>
<protein>
    <submittedName>
        <fullName evidence="2">Uncharacterized protein</fullName>
    </submittedName>
</protein>
<name>B6VT16_9BACT</name>
<evidence type="ECO:0000256" key="1">
    <source>
        <dbReference type="SAM" id="MobiDB-lite"/>
    </source>
</evidence>
<proteinExistence type="predicted"/>
<dbReference type="HOGENOM" id="CLU_1458513_0_0_10"/>
<gene>
    <name evidence="2" type="ORF">BACDOR_00586</name>
</gene>
<reference evidence="2 3" key="2">
    <citation type="submission" date="2008-10" db="EMBL/GenBank/DDBJ databases">
        <authorList>
            <person name="Fulton L."/>
            <person name="Clifton S."/>
            <person name="Fulton B."/>
            <person name="Xu J."/>
            <person name="Minx P."/>
            <person name="Pepin K.H."/>
            <person name="Johnson M."/>
            <person name="Thiruvilangam P."/>
            <person name="Bhonagiri V."/>
            <person name="Nash W.E."/>
            <person name="Mardis E.R."/>
            <person name="Wilson R.K."/>
        </authorList>
    </citation>
    <scope>NUCLEOTIDE SEQUENCE [LARGE SCALE GENOMIC DNA]</scope>
    <source>
        <strain evidence="2 3">DSM 17855</strain>
    </source>
</reference>
<accession>B6VT16</accession>
<evidence type="ECO:0000313" key="2">
    <source>
        <dbReference type="EMBL" id="EEB26900.1"/>
    </source>
</evidence>
<dbReference type="AlphaFoldDB" id="B6VT16"/>
<feature type="compositionally biased region" description="Basic and acidic residues" evidence="1">
    <location>
        <begin position="78"/>
        <end position="89"/>
    </location>
</feature>
<reference evidence="2 3" key="1">
    <citation type="submission" date="2008-10" db="EMBL/GenBank/DDBJ databases">
        <title>Draft genome sequence of Bacteroides dorei (DSM 17855).</title>
        <authorList>
            <person name="Sudarsanam P."/>
            <person name="Ley R."/>
            <person name="Guruge J."/>
            <person name="Turnbaugh P.J."/>
            <person name="Mahowald M."/>
            <person name="Liep D."/>
            <person name="Gordon J."/>
        </authorList>
    </citation>
    <scope>NUCLEOTIDE SEQUENCE [LARGE SCALE GENOMIC DNA]</scope>
    <source>
        <strain evidence="2 3">DSM 17855</strain>
    </source>
</reference>
<organism evidence="2 3">
    <name type="scientific">Phocaeicola dorei DSM 17855</name>
    <dbReference type="NCBI Taxonomy" id="483217"/>
    <lineage>
        <taxon>Bacteria</taxon>
        <taxon>Pseudomonadati</taxon>
        <taxon>Bacteroidota</taxon>
        <taxon>Bacteroidia</taxon>
        <taxon>Bacteroidales</taxon>
        <taxon>Bacteroidaceae</taxon>
        <taxon>Phocaeicola</taxon>
    </lineage>
</organism>
<dbReference type="EMBL" id="ABWZ01000013">
    <property type="protein sequence ID" value="EEB26900.1"/>
    <property type="molecule type" value="Genomic_DNA"/>
</dbReference>
<evidence type="ECO:0000313" key="3">
    <source>
        <dbReference type="Proteomes" id="UP000004849"/>
    </source>
</evidence>
<feature type="compositionally biased region" description="Basic and acidic residues" evidence="1">
    <location>
        <begin position="1"/>
        <end position="14"/>
    </location>
</feature>
<sequence length="185" mass="20374">MPPAEHIHHGHEEQQGDEAAQVGEQHAIDGQQVAVVRIGADDSQQGGVGHIDGRIDHHHQRVSGIGIDDFGGQAPLRSGERKDADERERHGKKQQVGTELAPARMGAVCQDADYGVEGGIPYPGDQEHGAYRGGRHTEHVGIKYHEIGTEELPEHGRGHVSQSVTYLFFEHYHGNSIFMDDYRSR</sequence>